<feature type="compositionally biased region" description="Low complexity" evidence="1">
    <location>
        <begin position="298"/>
        <end position="314"/>
    </location>
</feature>
<evidence type="ECO:0000313" key="3">
    <source>
        <dbReference type="Proteomes" id="UP000584642"/>
    </source>
</evidence>
<feature type="compositionally biased region" description="Low complexity" evidence="1">
    <location>
        <begin position="271"/>
        <end position="281"/>
    </location>
</feature>
<comment type="caution">
    <text evidence="2">The sequence shown here is derived from an EMBL/GenBank/DDBJ whole genome shotgun (WGS) entry which is preliminary data.</text>
</comment>
<reference evidence="2 3" key="1">
    <citation type="submission" date="2020-05" db="EMBL/GenBank/DDBJ databases">
        <title>Azospirillum oleiclasticum sp. nov, a nitrogen-fixing and heavy crude oil-emulsifying bacterium isolated from the crude oil of Yumen Oilfield.</title>
        <authorList>
            <person name="Wu D."/>
            <person name="Cai M."/>
            <person name="Zhang X."/>
        </authorList>
    </citation>
    <scope>NUCLEOTIDE SEQUENCE [LARGE SCALE GENOMIC DNA]</scope>
    <source>
        <strain evidence="2 3">ROY-1-1-2</strain>
    </source>
</reference>
<feature type="region of interest" description="Disordered" evidence="1">
    <location>
        <begin position="271"/>
        <end position="314"/>
    </location>
</feature>
<sequence>MFEVEDYPDFQSSEALSEYLVQRFAVGVNDHPRVVALRDWTFRLCSAVVESDLAIDNRDDAMRSDWFLAYRALRRGEAGTWCGGASGMFHSFLHATGRRSLCLRAGLADNAAVTHTMTVVRTRQGDGAVDVLHDPYFNYHVTDSDGHPLDLVEALGRIADGEGVTVSVGDTTKRIISHAPVYGCYGAANARPLHSGDTLFDITFSLADFFTLNPAYRKHFADVWPGHCARLGDAWPLLLLLHPLDGYGFEPYAGNLLTALRKRAAILRAAATAGRGTPGRTSWSPRPDHPSAAPTNQPVGSPSSGTSPGVASRS</sequence>
<name>A0ABX2TL83_9PROT</name>
<evidence type="ECO:0000256" key="1">
    <source>
        <dbReference type="SAM" id="MobiDB-lite"/>
    </source>
</evidence>
<organism evidence="2 3">
    <name type="scientific">Azospirillum oleiclasticum</name>
    <dbReference type="NCBI Taxonomy" id="2735135"/>
    <lineage>
        <taxon>Bacteria</taxon>
        <taxon>Pseudomonadati</taxon>
        <taxon>Pseudomonadota</taxon>
        <taxon>Alphaproteobacteria</taxon>
        <taxon>Rhodospirillales</taxon>
        <taxon>Azospirillaceae</taxon>
        <taxon>Azospirillum</taxon>
    </lineage>
</organism>
<protein>
    <submittedName>
        <fullName evidence="2">Uncharacterized protein</fullName>
    </submittedName>
</protein>
<dbReference type="EMBL" id="JABFDB010000056">
    <property type="protein sequence ID" value="NYZ25112.1"/>
    <property type="molecule type" value="Genomic_DNA"/>
</dbReference>
<proteinExistence type="predicted"/>
<keyword evidence="3" id="KW-1185">Reference proteome</keyword>
<accession>A0ABX2TL83</accession>
<evidence type="ECO:0000313" key="2">
    <source>
        <dbReference type="EMBL" id="NYZ25112.1"/>
    </source>
</evidence>
<dbReference type="RefSeq" id="WP_180286886.1">
    <property type="nucleotide sequence ID" value="NZ_JABFDB010000056.1"/>
</dbReference>
<dbReference type="Proteomes" id="UP000584642">
    <property type="component" value="Unassembled WGS sequence"/>
</dbReference>
<gene>
    <name evidence="2" type="ORF">HND93_35885</name>
</gene>